<dbReference type="KEGG" id="elux:BTN50_0575"/>
<dbReference type="Proteomes" id="UP000218160">
    <property type="component" value="Chromosome 1"/>
</dbReference>
<accession>A0A291B7X6</accession>
<organism evidence="1 2">
    <name type="scientific">Candidatus Enterovibrio altilux</name>
    <dbReference type="NCBI Taxonomy" id="1927128"/>
    <lineage>
        <taxon>Bacteria</taxon>
        <taxon>Pseudomonadati</taxon>
        <taxon>Pseudomonadota</taxon>
        <taxon>Gammaproteobacteria</taxon>
        <taxon>Vibrionales</taxon>
        <taxon>Vibrionaceae</taxon>
        <taxon>Enterovibrio</taxon>
    </lineage>
</organism>
<name>A0A291B7X6_9GAMM</name>
<evidence type="ECO:0000313" key="1">
    <source>
        <dbReference type="EMBL" id="ATF09102.1"/>
    </source>
</evidence>
<keyword evidence="2" id="KW-1185">Reference proteome</keyword>
<dbReference type="RefSeq" id="WP_096618896.1">
    <property type="nucleotide sequence ID" value="NZ_CP020660.1"/>
</dbReference>
<protein>
    <submittedName>
        <fullName evidence="1">Putative queD like 2</fullName>
    </submittedName>
</protein>
<proteinExistence type="predicted"/>
<dbReference type="EMBL" id="CP020660">
    <property type="protein sequence ID" value="ATF09102.1"/>
    <property type="molecule type" value="Genomic_DNA"/>
</dbReference>
<sequence>MQIHALDKTNVIQDVQLSDHLNHAVTQGRRSDFVLLLTLLSANVTVTTPTNPPYPKISTDSNLRESLSLPAPERLSATEIDYHLSVKQTNMFYHSGIISVRLNHCISPSALHFPVFETHNLDENVYHNLSEHQRSKIANENNKIAELNPIDLYNQLIISKRFQEFYYQA</sequence>
<dbReference type="AlphaFoldDB" id="A0A291B7X6"/>
<evidence type="ECO:0000313" key="2">
    <source>
        <dbReference type="Proteomes" id="UP000218160"/>
    </source>
</evidence>
<gene>
    <name evidence="1" type="ORF">BTN50_0575</name>
</gene>
<dbReference type="OrthoDB" id="7061360at2"/>
<reference evidence="2" key="1">
    <citation type="submission" date="2017-04" db="EMBL/GenBank/DDBJ databases">
        <title>Genome evolution of the luminous symbionts of deep sea anglerfish.</title>
        <authorList>
            <person name="Hendry T.A."/>
        </authorList>
    </citation>
    <scope>NUCLEOTIDE SEQUENCE [LARGE SCALE GENOMIC DNA]</scope>
</reference>
<dbReference type="Pfam" id="PF11993">
    <property type="entry name" value="VC2046"/>
    <property type="match status" value="1"/>
</dbReference>
<dbReference type="InterPro" id="IPR021879">
    <property type="entry name" value="VC2046_fam"/>
</dbReference>